<dbReference type="GO" id="GO:0043041">
    <property type="term" value="P:amino acid activation for nonribosomal peptide biosynthetic process"/>
    <property type="evidence" value="ECO:0007669"/>
    <property type="project" value="TreeGrafter"/>
</dbReference>
<comment type="caution">
    <text evidence="4">The sequence shown here is derived from an EMBL/GenBank/DDBJ whole genome shotgun (WGS) entry which is preliminary data.</text>
</comment>
<dbReference type="Gene3D" id="3.40.50.980">
    <property type="match status" value="2"/>
</dbReference>
<dbReference type="InterPro" id="IPR009081">
    <property type="entry name" value="PP-bd_ACP"/>
</dbReference>
<evidence type="ECO:0000256" key="2">
    <source>
        <dbReference type="ARBA" id="ARBA00022553"/>
    </source>
</evidence>
<dbReference type="GO" id="GO:0005737">
    <property type="term" value="C:cytoplasm"/>
    <property type="evidence" value="ECO:0007669"/>
    <property type="project" value="TreeGrafter"/>
</dbReference>
<evidence type="ECO:0000313" key="5">
    <source>
        <dbReference type="Proteomes" id="UP000321424"/>
    </source>
</evidence>
<dbReference type="GO" id="GO:0044550">
    <property type="term" value="P:secondary metabolite biosynthetic process"/>
    <property type="evidence" value="ECO:0007669"/>
    <property type="project" value="TreeGrafter"/>
</dbReference>
<dbReference type="InterPro" id="IPR025110">
    <property type="entry name" value="AMP-bd_C"/>
</dbReference>
<dbReference type="InterPro" id="IPR020459">
    <property type="entry name" value="AMP-binding"/>
</dbReference>
<sequence length="626" mass="66748">MIDQTAAAAESAGATTVVHRRIAELAAARPDAAAVTDGHTTLSYRDLDEQANRLAQVLRRRVAGPDVVVGVCLPRTPRLLIALLAVLKAGAAYLPLDTSYPPERLRRLLSEARPPLLITDGSTRTGLPTATGSVVDLDRDAKQIAAQPGDDPTVPVRPDNLAYVIYTSGSTGTPKGVMVAHRALAALVDWHLRAYRITGGDRCAHLAAFGFDASVWEIWPVLASGASLQLPADTARTRPDLLARWLAEHRITVTFLPTPLAQELLRVPEHRSLRTRAILVGGDALTAAPPAGTPFEIVNHYGPTEAAVVATAGLVAQGAADVPSIGSEVDHVQAHLLDEKLRPVPLATPGELYLGGSALARGYLDRPALTADRFVADPFGSGTRLFRTGDIARRRADGALDFLGRRDDQVSLRGVRIELGEVTARLRAHSDVADATVVLRKAPNELDQLVAYVVPVHARIDPAAVLADLRRILPSAMVPAIAVPLPRFPLTAHGKVDRAALPAPLVGDEVAALPPRDDLEALIADIWYQVLGLPDRRPNVHEDFLALGGHSLLATQLVARFRDVLGIDLPAQAAISASTIAGLAELIRSGQADPEPLNAVARLRRQIDDMSDEQVERLLAELGGEP</sequence>
<dbReference type="InterPro" id="IPR006162">
    <property type="entry name" value="Ppantetheine_attach_site"/>
</dbReference>
<dbReference type="FunFam" id="3.40.50.12780:FF:000012">
    <property type="entry name" value="Non-ribosomal peptide synthetase"/>
    <property type="match status" value="1"/>
</dbReference>
<dbReference type="PRINTS" id="PR00154">
    <property type="entry name" value="AMPBINDING"/>
</dbReference>
<dbReference type="SMART" id="SM00823">
    <property type="entry name" value="PKS_PP"/>
    <property type="match status" value="1"/>
</dbReference>
<feature type="domain" description="Carrier" evidence="3">
    <location>
        <begin position="514"/>
        <end position="591"/>
    </location>
</feature>
<dbReference type="Gene3D" id="2.30.38.10">
    <property type="entry name" value="Luciferase, Domain 3"/>
    <property type="match status" value="1"/>
</dbReference>
<dbReference type="InterPro" id="IPR010071">
    <property type="entry name" value="AA_adenyl_dom"/>
</dbReference>
<dbReference type="Pfam" id="PF00550">
    <property type="entry name" value="PP-binding"/>
    <property type="match status" value="1"/>
</dbReference>
<dbReference type="InterPro" id="IPR020845">
    <property type="entry name" value="AMP-binding_CS"/>
</dbReference>
<name>A0A511MGM7_9NOCA</name>
<proteinExistence type="predicted"/>
<protein>
    <recommendedName>
        <fullName evidence="3">Carrier domain-containing protein</fullName>
    </recommendedName>
</protein>
<dbReference type="EMBL" id="BJXA01000028">
    <property type="protein sequence ID" value="GEM39804.1"/>
    <property type="molecule type" value="Genomic_DNA"/>
</dbReference>
<dbReference type="AlphaFoldDB" id="A0A511MGM7"/>
<dbReference type="PANTHER" id="PTHR45527:SF1">
    <property type="entry name" value="FATTY ACID SYNTHASE"/>
    <property type="match status" value="1"/>
</dbReference>
<dbReference type="Gene3D" id="3.30.300.30">
    <property type="match status" value="1"/>
</dbReference>
<evidence type="ECO:0000259" key="3">
    <source>
        <dbReference type="PROSITE" id="PS50075"/>
    </source>
</evidence>
<dbReference type="InterPro" id="IPR036736">
    <property type="entry name" value="ACP-like_sf"/>
</dbReference>
<dbReference type="CDD" id="cd05930">
    <property type="entry name" value="A_NRPS"/>
    <property type="match status" value="1"/>
</dbReference>
<dbReference type="PANTHER" id="PTHR45527">
    <property type="entry name" value="NONRIBOSOMAL PEPTIDE SYNTHETASE"/>
    <property type="match status" value="1"/>
</dbReference>
<dbReference type="Gene3D" id="3.40.50.1820">
    <property type="entry name" value="alpha/beta hydrolase"/>
    <property type="match status" value="1"/>
</dbReference>
<dbReference type="PROSITE" id="PS00012">
    <property type="entry name" value="PHOSPHOPANTETHEINE"/>
    <property type="match status" value="1"/>
</dbReference>
<keyword evidence="1" id="KW-0596">Phosphopantetheine</keyword>
<dbReference type="Pfam" id="PF00501">
    <property type="entry name" value="AMP-binding"/>
    <property type="match status" value="1"/>
</dbReference>
<dbReference type="InterPro" id="IPR020806">
    <property type="entry name" value="PKS_PP-bd"/>
</dbReference>
<dbReference type="InterPro" id="IPR000873">
    <property type="entry name" value="AMP-dep_synth/lig_dom"/>
</dbReference>
<gene>
    <name evidence="4" type="ORF">NN4_43230</name>
</gene>
<dbReference type="InterPro" id="IPR045851">
    <property type="entry name" value="AMP-bd_C_sf"/>
</dbReference>
<organism evidence="4 5">
    <name type="scientific">Nocardia ninae NBRC 108245</name>
    <dbReference type="NCBI Taxonomy" id="1210091"/>
    <lineage>
        <taxon>Bacteria</taxon>
        <taxon>Bacillati</taxon>
        <taxon>Actinomycetota</taxon>
        <taxon>Actinomycetes</taxon>
        <taxon>Mycobacteriales</taxon>
        <taxon>Nocardiaceae</taxon>
        <taxon>Nocardia</taxon>
    </lineage>
</organism>
<accession>A0A511MGM7</accession>
<reference evidence="4 5" key="1">
    <citation type="submission" date="2019-07" db="EMBL/GenBank/DDBJ databases">
        <title>Whole genome shotgun sequence of Nocardia ninae NBRC 108245.</title>
        <authorList>
            <person name="Hosoyama A."/>
            <person name="Uohara A."/>
            <person name="Ohji S."/>
            <person name="Ichikawa N."/>
        </authorList>
    </citation>
    <scope>NUCLEOTIDE SEQUENCE [LARGE SCALE GENOMIC DNA]</scope>
    <source>
        <strain evidence="4 5">NBRC 108245</strain>
    </source>
</reference>
<dbReference type="SUPFAM" id="SSF47336">
    <property type="entry name" value="ACP-like"/>
    <property type="match status" value="1"/>
</dbReference>
<keyword evidence="5" id="KW-1185">Reference proteome</keyword>
<dbReference type="SUPFAM" id="SSF56801">
    <property type="entry name" value="Acetyl-CoA synthetase-like"/>
    <property type="match status" value="1"/>
</dbReference>
<dbReference type="RefSeq" id="WP_147134147.1">
    <property type="nucleotide sequence ID" value="NZ_BJXA01000028.1"/>
</dbReference>
<dbReference type="NCBIfam" id="TIGR01733">
    <property type="entry name" value="AA-adenyl-dom"/>
    <property type="match status" value="1"/>
</dbReference>
<dbReference type="Proteomes" id="UP000321424">
    <property type="component" value="Unassembled WGS sequence"/>
</dbReference>
<dbReference type="Pfam" id="PF13193">
    <property type="entry name" value="AMP-binding_C"/>
    <property type="match status" value="1"/>
</dbReference>
<dbReference type="FunFam" id="3.40.50.980:FF:000001">
    <property type="entry name" value="Non-ribosomal peptide synthetase"/>
    <property type="match status" value="1"/>
</dbReference>
<keyword evidence="2" id="KW-0597">Phosphoprotein</keyword>
<dbReference type="InterPro" id="IPR029058">
    <property type="entry name" value="AB_hydrolase_fold"/>
</dbReference>
<dbReference type="GO" id="GO:0031177">
    <property type="term" value="F:phosphopantetheine binding"/>
    <property type="evidence" value="ECO:0007669"/>
    <property type="project" value="InterPro"/>
</dbReference>
<dbReference type="OrthoDB" id="3691933at2"/>
<dbReference type="PROSITE" id="PS00455">
    <property type="entry name" value="AMP_BINDING"/>
    <property type="match status" value="1"/>
</dbReference>
<dbReference type="PROSITE" id="PS50075">
    <property type="entry name" value="CARRIER"/>
    <property type="match status" value="1"/>
</dbReference>
<evidence type="ECO:0000313" key="4">
    <source>
        <dbReference type="EMBL" id="GEM39804.1"/>
    </source>
</evidence>
<evidence type="ECO:0000256" key="1">
    <source>
        <dbReference type="ARBA" id="ARBA00022450"/>
    </source>
</evidence>